<protein>
    <recommendedName>
        <fullName evidence="3">ATP-grasp domain-containing protein</fullName>
    </recommendedName>
</protein>
<sequence>MNRIGIIVTDPASYPPEDIDHDTPLLLAALRERGATAEAAVWHDSGVDWTGFDLLVIRSPWDYMRRPADFIDWLDRVGAAGVRVLNDPRLIRWNMDKRYLADLADLADTDSADRSGAGIAVVPTGYHHTLAAARTALAAAGDGNVVVKPTVGAGSSHTGLFTASDPAAAELAAEILATGASVMIQPEIPELSAGKEKALYLVDGRLTHAIAKGALLAHGGGFRGGVYREHPVTVATTPAEEEFASRVLSAAARFTRTALPLYGRIDMVETAGPAGSAGSEEKSLVLLEAELFEPDFHLDLVPGVAGTLADAVLARVSDRPATV</sequence>
<dbReference type="RefSeq" id="WP_273053148.1">
    <property type="nucleotide sequence ID" value="NZ_DAITTW010000018.1"/>
</dbReference>
<evidence type="ECO:0000313" key="1">
    <source>
        <dbReference type="EMBL" id="HCT15611.1"/>
    </source>
</evidence>
<reference evidence="1 2" key="1">
    <citation type="journal article" date="2018" name="Nat. Biotechnol.">
        <title>A standardized bacterial taxonomy based on genome phylogeny substantially revises the tree of life.</title>
        <authorList>
            <person name="Parks D.H."/>
            <person name="Chuvochina M."/>
            <person name="Waite D.W."/>
            <person name="Rinke C."/>
            <person name="Skarshewski A."/>
            <person name="Chaumeil P.A."/>
            <person name="Hugenholtz P."/>
        </authorList>
    </citation>
    <scope>NUCLEOTIDE SEQUENCE [LARGE SCALE GENOMIC DNA]</scope>
    <source>
        <strain evidence="1">UBA11247</strain>
    </source>
</reference>
<dbReference type="EMBL" id="DQID01000324">
    <property type="protein sequence ID" value="HCT15611.1"/>
    <property type="molecule type" value="Genomic_DNA"/>
</dbReference>
<dbReference type="GO" id="GO:0005524">
    <property type="term" value="F:ATP binding"/>
    <property type="evidence" value="ECO:0007669"/>
    <property type="project" value="InterPro"/>
</dbReference>
<accession>A0A3D4T316</accession>
<evidence type="ECO:0000313" key="2">
    <source>
        <dbReference type="Proteomes" id="UP000261739"/>
    </source>
</evidence>
<proteinExistence type="predicted"/>
<dbReference type="STRING" id="863239.GCA_000213935_02299"/>
<dbReference type="Gene3D" id="3.30.1490.20">
    <property type="entry name" value="ATP-grasp fold, A domain"/>
    <property type="match status" value="1"/>
</dbReference>
<dbReference type="PANTHER" id="PTHR39217">
    <property type="match status" value="1"/>
</dbReference>
<comment type="caution">
    <text evidence="1">The sequence shown here is derived from an EMBL/GenBank/DDBJ whole genome shotgun (WGS) entry which is preliminary data.</text>
</comment>
<dbReference type="Gene3D" id="3.30.470.20">
    <property type="entry name" value="ATP-grasp fold, B domain"/>
    <property type="match status" value="1"/>
</dbReference>
<name>A0A3D4T316_9CORY</name>
<dbReference type="InterPro" id="IPR053191">
    <property type="entry name" value="DcsG_Biosynth_Enzyme"/>
</dbReference>
<gene>
    <name evidence="1" type="ORF">DIW82_12735</name>
</gene>
<dbReference type="PANTHER" id="PTHR39217:SF1">
    <property type="entry name" value="GLUTATHIONE SYNTHETASE"/>
    <property type="match status" value="1"/>
</dbReference>
<dbReference type="AlphaFoldDB" id="A0A3D4T316"/>
<dbReference type="Proteomes" id="UP000261739">
    <property type="component" value="Unassembled WGS sequence"/>
</dbReference>
<organism evidence="1 2">
    <name type="scientific">Corynebacterium nuruki</name>
    <dbReference type="NCBI Taxonomy" id="1032851"/>
    <lineage>
        <taxon>Bacteria</taxon>
        <taxon>Bacillati</taxon>
        <taxon>Actinomycetota</taxon>
        <taxon>Actinomycetes</taxon>
        <taxon>Mycobacteriales</taxon>
        <taxon>Corynebacteriaceae</taxon>
        <taxon>Corynebacterium</taxon>
    </lineage>
</organism>
<dbReference type="InterPro" id="IPR013815">
    <property type="entry name" value="ATP_grasp_subdomain_1"/>
</dbReference>
<evidence type="ECO:0008006" key="3">
    <source>
        <dbReference type="Google" id="ProtNLM"/>
    </source>
</evidence>
<dbReference type="Gene3D" id="3.40.50.20">
    <property type="match status" value="1"/>
</dbReference>
<dbReference type="SUPFAM" id="SSF56059">
    <property type="entry name" value="Glutathione synthetase ATP-binding domain-like"/>
    <property type="match status" value="1"/>
</dbReference>